<sequence>MYAAESPCASRTSNWNRDGCSHRVRPTARRINLPRTPRRWRTPSLTTPDTASCTPVGEGSSNGGDTPTHRKRELVSGSATSPYELCDCEQR</sequence>
<reference evidence="2" key="1">
    <citation type="submission" date="2017-07" db="EMBL/GenBank/DDBJ databases">
        <title>Taro Niue Genome Assembly and Annotation.</title>
        <authorList>
            <person name="Atibalentja N."/>
            <person name="Keating K."/>
            <person name="Fields C.J."/>
        </authorList>
    </citation>
    <scope>NUCLEOTIDE SEQUENCE</scope>
    <source>
        <strain evidence="2">Niue_2</strain>
        <tissue evidence="2">Leaf</tissue>
    </source>
</reference>
<dbReference type="EMBL" id="NMUH01000266">
    <property type="protein sequence ID" value="MQL75790.1"/>
    <property type="molecule type" value="Genomic_DNA"/>
</dbReference>
<feature type="compositionally biased region" description="Polar residues" evidence="1">
    <location>
        <begin position="43"/>
        <end position="53"/>
    </location>
</feature>
<keyword evidence="3" id="KW-1185">Reference proteome</keyword>
<protein>
    <submittedName>
        <fullName evidence="2">Uncharacterized protein</fullName>
    </submittedName>
</protein>
<evidence type="ECO:0000313" key="2">
    <source>
        <dbReference type="EMBL" id="MQL75790.1"/>
    </source>
</evidence>
<organism evidence="2 3">
    <name type="scientific">Colocasia esculenta</name>
    <name type="common">Wild taro</name>
    <name type="synonym">Arum esculentum</name>
    <dbReference type="NCBI Taxonomy" id="4460"/>
    <lineage>
        <taxon>Eukaryota</taxon>
        <taxon>Viridiplantae</taxon>
        <taxon>Streptophyta</taxon>
        <taxon>Embryophyta</taxon>
        <taxon>Tracheophyta</taxon>
        <taxon>Spermatophyta</taxon>
        <taxon>Magnoliopsida</taxon>
        <taxon>Liliopsida</taxon>
        <taxon>Araceae</taxon>
        <taxon>Aroideae</taxon>
        <taxon>Colocasieae</taxon>
        <taxon>Colocasia</taxon>
    </lineage>
</organism>
<evidence type="ECO:0000256" key="1">
    <source>
        <dbReference type="SAM" id="MobiDB-lite"/>
    </source>
</evidence>
<accession>A0A843U1M8</accession>
<gene>
    <name evidence="2" type="ORF">Taro_008174</name>
</gene>
<proteinExistence type="predicted"/>
<feature type="region of interest" description="Disordered" evidence="1">
    <location>
        <begin position="1"/>
        <end position="77"/>
    </location>
</feature>
<evidence type="ECO:0000313" key="3">
    <source>
        <dbReference type="Proteomes" id="UP000652761"/>
    </source>
</evidence>
<dbReference type="AlphaFoldDB" id="A0A843U1M8"/>
<name>A0A843U1M8_COLES</name>
<dbReference type="Proteomes" id="UP000652761">
    <property type="component" value="Unassembled WGS sequence"/>
</dbReference>
<comment type="caution">
    <text evidence="2">The sequence shown here is derived from an EMBL/GenBank/DDBJ whole genome shotgun (WGS) entry which is preliminary data.</text>
</comment>